<dbReference type="AlphaFoldDB" id="A0AAV7KD26"/>
<comment type="similarity">
    <text evidence="1">Belongs to the metallo-dependent hydrolases superfamily.</text>
</comment>
<gene>
    <name evidence="3" type="ORF">LOD99_14804</name>
</gene>
<proteinExistence type="inferred from homology"/>
<name>A0AAV7KD26_9METZ</name>
<evidence type="ECO:0000313" key="3">
    <source>
        <dbReference type="EMBL" id="KAI6659128.1"/>
    </source>
</evidence>
<sequence length="301" mass="34464">MASNDLTITDSHHHLWTPETHSWLKSADDPDNPLAIFRSVQKYLLPDFITDIEPYNLTKSVYVQSNRDGDPVDETKWVQTISDTNPKGFPHGIVGSCDLTSKDLPLILSKHIEFANFRGIRQGLMFHPAKPQLRFASHDNYLTDINWQQGYSLLSTHNLSFDMLVLPHQYTRVYDVIKANPAVPVVINHCGAMFDRNEDTMKLWRDGIAMLASLPNCYMKLSGLQSAQINPDDFALIKSIIQQLITLFGTDRCMYASNYPVDKIYATYKQVMNAFEFSIADYTLEEKKNIFAKNANIFYRL</sequence>
<dbReference type="GO" id="GO:0016787">
    <property type="term" value="F:hydrolase activity"/>
    <property type="evidence" value="ECO:0007669"/>
    <property type="project" value="InterPro"/>
</dbReference>
<dbReference type="EMBL" id="JAKMXF010000066">
    <property type="protein sequence ID" value="KAI6659128.1"/>
    <property type="molecule type" value="Genomic_DNA"/>
</dbReference>
<dbReference type="InterPro" id="IPR052350">
    <property type="entry name" value="Metallo-dep_Lactonases"/>
</dbReference>
<dbReference type="Gene3D" id="3.20.20.140">
    <property type="entry name" value="Metal-dependent hydrolases"/>
    <property type="match status" value="1"/>
</dbReference>
<dbReference type="InterPro" id="IPR032466">
    <property type="entry name" value="Metal_Hydrolase"/>
</dbReference>
<dbReference type="PANTHER" id="PTHR43569">
    <property type="entry name" value="AMIDOHYDROLASE"/>
    <property type="match status" value="1"/>
</dbReference>
<comment type="caution">
    <text evidence="3">The sequence shown here is derived from an EMBL/GenBank/DDBJ whole genome shotgun (WGS) entry which is preliminary data.</text>
</comment>
<evidence type="ECO:0000256" key="1">
    <source>
        <dbReference type="ARBA" id="ARBA00038310"/>
    </source>
</evidence>
<dbReference type="SUPFAM" id="SSF51556">
    <property type="entry name" value="Metallo-dependent hydrolases"/>
    <property type="match status" value="1"/>
</dbReference>
<dbReference type="InterPro" id="IPR006680">
    <property type="entry name" value="Amidohydro-rel"/>
</dbReference>
<accession>A0AAV7KD26</accession>
<dbReference type="Proteomes" id="UP001165289">
    <property type="component" value="Unassembled WGS sequence"/>
</dbReference>
<reference evidence="3 4" key="1">
    <citation type="journal article" date="2023" name="BMC Biol.">
        <title>The compact genome of the sponge Oopsacas minuta (Hexactinellida) is lacking key metazoan core genes.</title>
        <authorList>
            <person name="Santini S."/>
            <person name="Schenkelaars Q."/>
            <person name="Jourda C."/>
            <person name="Duchesne M."/>
            <person name="Belahbib H."/>
            <person name="Rocher C."/>
            <person name="Selva M."/>
            <person name="Riesgo A."/>
            <person name="Vervoort M."/>
            <person name="Leys S.P."/>
            <person name="Kodjabachian L."/>
            <person name="Le Bivic A."/>
            <person name="Borchiellini C."/>
            <person name="Claverie J.M."/>
            <person name="Renard E."/>
        </authorList>
    </citation>
    <scope>NUCLEOTIDE SEQUENCE [LARGE SCALE GENOMIC DNA]</scope>
    <source>
        <strain evidence="3">SPO-2</strain>
    </source>
</reference>
<keyword evidence="4" id="KW-1185">Reference proteome</keyword>
<dbReference type="PANTHER" id="PTHR43569:SF2">
    <property type="entry name" value="AMIDOHYDROLASE-RELATED DOMAIN-CONTAINING PROTEIN"/>
    <property type="match status" value="1"/>
</dbReference>
<organism evidence="3 4">
    <name type="scientific">Oopsacas minuta</name>
    <dbReference type="NCBI Taxonomy" id="111878"/>
    <lineage>
        <taxon>Eukaryota</taxon>
        <taxon>Metazoa</taxon>
        <taxon>Porifera</taxon>
        <taxon>Hexactinellida</taxon>
        <taxon>Hexasterophora</taxon>
        <taxon>Lyssacinosida</taxon>
        <taxon>Leucopsacidae</taxon>
        <taxon>Oopsacas</taxon>
    </lineage>
</organism>
<dbReference type="Pfam" id="PF04909">
    <property type="entry name" value="Amidohydro_2"/>
    <property type="match status" value="1"/>
</dbReference>
<feature type="domain" description="Amidohydrolase-related" evidence="2">
    <location>
        <begin position="10"/>
        <end position="301"/>
    </location>
</feature>
<protein>
    <recommendedName>
        <fullName evidence="2">Amidohydrolase-related domain-containing protein</fullName>
    </recommendedName>
</protein>
<evidence type="ECO:0000313" key="4">
    <source>
        <dbReference type="Proteomes" id="UP001165289"/>
    </source>
</evidence>
<evidence type="ECO:0000259" key="2">
    <source>
        <dbReference type="Pfam" id="PF04909"/>
    </source>
</evidence>